<accession>A0A0F9VVN4</accession>
<dbReference type="AlphaFoldDB" id="A0A0F9VVN4"/>
<organism evidence="1">
    <name type="scientific">marine sediment metagenome</name>
    <dbReference type="NCBI Taxonomy" id="412755"/>
    <lineage>
        <taxon>unclassified sequences</taxon>
        <taxon>metagenomes</taxon>
        <taxon>ecological metagenomes</taxon>
    </lineage>
</organism>
<name>A0A0F9VVN4_9ZZZZ</name>
<dbReference type="SUPFAM" id="SSF103642">
    <property type="entry name" value="Sec-C motif"/>
    <property type="match status" value="1"/>
</dbReference>
<evidence type="ECO:0008006" key="2">
    <source>
        <dbReference type="Google" id="ProtNLM"/>
    </source>
</evidence>
<evidence type="ECO:0000313" key="1">
    <source>
        <dbReference type="EMBL" id="KKN69773.1"/>
    </source>
</evidence>
<protein>
    <recommendedName>
        <fullName evidence="2">SEC-C motif domain protein</fullName>
    </recommendedName>
</protein>
<gene>
    <name evidence="1" type="ORF">LCGC14_0437190</name>
</gene>
<reference evidence="1" key="1">
    <citation type="journal article" date="2015" name="Nature">
        <title>Complex archaea that bridge the gap between prokaryotes and eukaryotes.</title>
        <authorList>
            <person name="Spang A."/>
            <person name="Saw J.H."/>
            <person name="Jorgensen S.L."/>
            <person name="Zaremba-Niedzwiedzka K."/>
            <person name="Martijn J."/>
            <person name="Lind A.E."/>
            <person name="van Eijk R."/>
            <person name="Schleper C."/>
            <person name="Guy L."/>
            <person name="Ettema T.J."/>
        </authorList>
    </citation>
    <scope>NUCLEOTIDE SEQUENCE</scope>
</reference>
<dbReference type="Pfam" id="PF02810">
    <property type="entry name" value="SEC-C"/>
    <property type="match status" value="1"/>
</dbReference>
<dbReference type="EMBL" id="LAZR01000418">
    <property type="protein sequence ID" value="KKN69773.1"/>
    <property type="molecule type" value="Genomic_DNA"/>
</dbReference>
<sequence>MGIKFKGPEPKRNSLCPCNSGLKAKYCHLDSGKAAACDRVAFEHMSILIAREQHKRKILSDEQFKAFMAKYKPDAVPESVTNKDVNQLLDAAGLTRCACGTPIPSDCTVCIKCKNLLKG</sequence>
<dbReference type="InterPro" id="IPR004027">
    <property type="entry name" value="SEC_C_motif"/>
</dbReference>
<comment type="caution">
    <text evidence="1">The sequence shown here is derived from an EMBL/GenBank/DDBJ whole genome shotgun (WGS) entry which is preliminary data.</text>
</comment>
<proteinExistence type="predicted"/>